<feature type="coiled-coil region" evidence="2">
    <location>
        <begin position="1236"/>
        <end position="1322"/>
    </location>
</feature>
<keyword evidence="1" id="KW-1188">Viral release from host cell</keyword>
<feature type="coiled-coil region" evidence="2">
    <location>
        <begin position="26"/>
        <end position="94"/>
    </location>
</feature>
<dbReference type="PANTHER" id="PTHR38812:SF2">
    <property type="entry name" value="MU-LIKE PROPHAGE FLUMU PROTEIN GP42"/>
    <property type="match status" value="1"/>
</dbReference>
<reference evidence="5" key="1">
    <citation type="journal article" date="2015" name="PLoS ONE">
        <title>Life-style and genome structure of marine pseudoalteromonas siphovirus b8b isolated from the northwestern mediterranean sea.</title>
        <authorList>
            <person name="Lara E."/>
            <person name="Holmfeldt K."/>
            <person name="Solonenko N."/>
            <person name="Sa E.L."/>
            <person name="Ignacio-Espinoza J.C."/>
            <person name="Cornejo-Castillo F.M."/>
            <person name="Verberkmoes N.C."/>
            <person name="Vaque D."/>
            <person name="Sullivan M.B."/>
            <person name="Acinas S.G."/>
        </authorList>
    </citation>
    <scope>NUCLEOTIDE SEQUENCE [LARGE SCALE GENOMIC DNA]</scope>
</reference>
<feature type="domain" description="Phage tail tape measure protein" evidence="4">
    <location>
        <begin position="345"/>
        <end position="535"/>
    </location>
</feature>
<evidence type="ECO:0000256" key="3">
    <source>
        <dbReference type="SAM" id="MobiDB-lite"/>
    </source>
</evidence>
<feature type="compositionally biased region" description="Low complexity" evidence="3">
    <location>
        <begin position="196"/>
        <end position="208"/>
    </location>
</feature>
<evidence type="ECO:0000259" key="4">
    <source>
        <dbReference type="Pfam" id="PF10145"/>
    </source>
</evidence>
<feature type="compositionally biased region" description="Polar residues" evidence="3">
    <location>
        <begin position="1343"/>
        <end position="1361"/>
    </location>
</feature>
<evidence type="ECO:0000256" key="1">
    <source>
        <dbReference type="ARBA" id="ARBA00022465"/>
    </source>
</evidence>
<feature type="coiled-coil region" evidence="2">
    <location>
        <begin position="766"/>
        <end position="821"/>
    </location>
</feature>
<protein>
    <submittedName>
        <fullName evidence="5">Tail tape measure protein</fullName>
    </submittedName>
</protein>
<dbReference type="InterPro" id="IPR053058">
    <property type="entry name" value="Mulikevirus_tape_measure"/>
</dbReference>
<organism evidence="5">
    <name type="scientific">Pseudoalteromonas phage B8b</name>
    <dbReference type="NCBI Taxonomy" id="1506997"/>
    <lineage>
        <taxon>Viruses</taxon>
        <taxon>Duplodnaviria</taxon>
        <taxon>Heunggongvirae</taxon>
        <taxon>Uroviricota</taxon>
        <taxon>Caudoviricetes</taxon>
    </lineage>
</organism>
<dbReference type="InterPro" id="IPR010090">
    <property type="entry name" value="Phage_tape_meas"/>
</dbReference>
<feature type="compositionally biased region" description="Basic and acidic residues" evidence="3">
    <location>
        <begin position="174"/>
        <end position="195"/>
    </location>
</feature>
<dbReference type="EMBL" id="KM000061">
    <property type="protein sequence ID" value="AII30188.1"/>
    <property type="molecule type" value="Genomic_DNA"/>
</dbReference>
<feature type="coiled-coil region" evidence="2">
    <location>
        <begin position="1014"/>
        <end position="1066"/>
    </location>
</feature>
<name>A0A076GED5_9CAUD</name>
<accession>A0A076GED5</accession>
<feature type="region of interest" description="Disordered" evidence="3">
    <location>
        <begin position="171"/>
        <end position="216"/>
    </location>
</feature>
<keyword evidence="2" id="KW-0175">Coiled coil</keyword>
<evidence type="ECO:0000313" key="5">
    <source>
        <dbReference type="EMBL" id="AII30188.1"/>
    </source>
</evidence>
<dbReference type="GO" id="GO:0098003">
    <property type="term" value="P:viral tail assembly"/>
    <property type="evidence" value="ECO:0007669"/>
    <property type="project" value="UniProtKB-KW"/>
</dbReference>
<keyword evidence="1" id="KW-1245">Viral tail assembly</keyword>
<dbReference type="PANTHER" id="PTHR38812">
    <property type="entry name" value="MU-LIKE PROPHAGE FLUMU PROTEIN GP42"/>
    <property type="match status" value="1"/>
</dbReference>
<dbReference type="Pfam" id="PF10145">
    <property type="entry name" value="PhageMin_Tail"/>
    <property type="match status" value="1"/>
</dbReference>
<feature type="coiled-coil region" evidence="2">
    <location>
        <begin position="588"/>
        <end position="615"/>
    </location>
</feature>
<feature type="region of interest" description="Disordered" evidence="3">
    <location>
        <begin position="1331"/>
        <end position="1361"/>
    </location>
</feature>
<proteinExistence type="predicted"/>
<evidence type="ECO:0000256" key="2">
    <source>
        <dbReference type="SAM" id="Coils"/>
    </source>
</evidence>
<dbReference type="NCBIfam" id="TIGR01760">
    <property type="entry name" value="tape_meas_TP901"/>
    <property type="match status" value="1"/>
</dbReference>
<sequence length="1402" mass="153448">MVDIVDLRIEAENLASERLVQVANDVQGLGRTANRAQEQVEQLEITQRSLNSFIEARKRVNDLEEEVSQATVQYQTLQRELRNATNATDEQRLAVSRQGTTLRGLRADLTRTNTEYRNLREGLRAVGVNTQAYRQEQARLTAETAAQRVEADRLSATYDQQTDRLRAQLATQRAAREEAQRQEQAQRELRQETERASAANAASLAQQRRQTEEQGRLTIATGRYEQGLRRLNAAQAAGNLTRGNYIRGEARLRQQLNLTGSQVDTTRRAIEADTQSKIANSRSTDALTSVTRRLAQAYTVLIAAQTAASSVAGNVQAYGSLEAAITNVERTTGIAREQVVELANEIRELGAEVTPTTSAELLRFAEIAGQLGTNSTEDILLLVNAAEQLGVATNIAGDEAATLLSRILQSTGEGIPAIGNLSSSVVELGNNFAAREDEIVNFTREIVTATRDINLSSAAAAGLGTTLAVAGQRAEASRTAISRLSQAIRRAGTEGGESLERLAQITGQTTDQLQENLGERSEQIILDFVRGLARVQEQGGVTLDVLRQFGIDGQEAAGVFNGLTAQVDTLARALDQSSTAYRDGLAQVREASNVYANQESAIGRLQNQFTNLREELGRAFSDETNAAVNLFSDALDGSEDSLVSLFEILPDVISGLGELSQSLGGFIDLLGTDGAGAIEGFAEIITTTFNLLDNGINVLVLSFQELISETVTAAQTLAELFGQDFDSTYLDGLNEAIERTRGRILQNNEDIDRSVARLAGTSSRSYEDLIDTVEQYEGVITRLSENEQAAIRSIIDKTGFIEGEDQQYRELTEAIIRANRAQEIEIELTSRVTEGKAAEAQARRNQIAAISESNQALNDEIAINSTLNESRAQLEERIRNITQLEQDGILTKEQAANFTSLLTTNVNLLNDAQAELTESTEAQALSAAELLARNAALNADFAAGVITREQLTTAQAALQAQFEATNVVTDDLVSTTQEYSDAQLRTQNSINRTLDTITDLRRQLEAEGNSKQDIIRINARLAESERELQNLREEEVRQAELANASFQELTRLRNQAQQQLAQLNVRFQQGAITAGEYARQQEELADVISDITALIGQNTEVTEANTVASQENAAAKIEQANASRQLTNLASLELQAQQALNQEFDLSGQTVEQLSERVRELSSMIVLNDRVSSVWLRNLAELSNQGFERERQIIQETIAIRRWTEQLQEGNLTLEQIDRIASTAKFNITELGDEQLAPLRNAIAAARREFQELNDTINDALSETQDRLDRIRGDEAAIVKRQFERERAELQALLDQALTNGNQALVRDVRQALSNLQQAQRLEFKQQFGSGAAATGNNNQNQVDTGANQNNTGANRSNGGNITVTINTPNGTQRVQVADQASANALLATFEDFGTVSQQGNV</sequence>